<feature type="transmembrane region" description="Helical" evidence="1">
    <location>
        <begin position="138"/>
        <end position="156"/>
    </location>
</feature>
<keyword evidence="1" id="KW-1133">Transmembrane helix</keyword>
<reference evidence="3" key="1">
    <citation type="submission" date="2017-02" db="EMBL/GenBank/DDBJ databases">
        <authorList>
            <person name="Varghese N."/>
            <person name="Submissions S."/>
        </authorList>
    </citation>
    <scope>NUCLEOTIDE SEQUENCE [LARGE SCALE GENOMIC DNA]</scope>
    <source>
        <strain evidence="3">DSM 22224</strain>
    </source>
</reference>
<feature type="transmembrane region" description="Helical" evidence="1">
    <location>
        <begin position="64"/>
        <end position="82"/>
    </location>
</feature>
<keyword evidence="3" id="KW-1185">Reference proteome</keyword>
<evidence type="ECO:0000313" key="2">
    <source>
        <dbReference type="EMBL" id="SJZ70574.1"/>
    </source>
</evidence>
<feature type="transmembrane region" description="Helical" evidence="1">
    <location>
        <begin position="113"/>
        <end position="132"/>
    </location>
</feature>
<proteinExistence type="predicted"/>
<dbReference type="AlphaFoldDB" id="A0A1T4MUQ3"/>
<dbReference type="EMBL" id="FUWZ01000001">
    <property type="protein sequence ID" value="SJZ70574.1"/>
    <property type="molecule type" value="Genomic_DNA"/>
</dbReference>
<feature type="transmembrane region" description="Helical" evidence="1">
    <location>
        <begin position="88"/>
        <end position="106"/>
    </location>
</feature>
<organism evidence="2 3">
    <name type="scientific">Chitinophaga eiseniae</name>
    <dbReference type="NCBI Taxonomy" id="634771"/>
    <lineage>
        <taxon>Bacteria</taxon>
        <taxon>Pseudomonadati</taxon>
        <taxon>Bacteroidota</taxon>
        <taxon>Chitinophagia</taxon>
        <taxon>Chitinophagales</taxon>
        <taxon>Chitinophagaceae</taxon>
        <taxon>Chitinophaga</taxon>
    </lineage>
</organism>
<sequence length="295" mass="33695">MNQLVRINTIICFLKQALMAKHFRNAWLFTKSIYLSSEKAVIGNVLQHTEDTYEQAKLRLIFDYLFFYILLLFPVMLLAMISQNEVNMILIPCMVTALSVCLYLLRRGIAARVVGLVTSCCTLLIPIFSSFLNNQDLSPRYAIVWSMSILLAYITVNIRTSLVLCSILCVYLCTVAYIKINGITIYVSPGYSDAFQLMSNPITVILYMLFLIRALGQYYRNIISMEQQRTMEKQKQHLSLINQNLTKQFLLVKGFSRSGKAAFIKGELELLEACFTEIEKQCGSAISYLNEAQED</sequence>
<keyword evidence="1" id="KW-0812">Transmembrane</keyword>
<evidence type="ECO:0000256" key="1">
    <source>
        <dbReference type="SAM" id="Phobius"/>
    </source>
</evidence>
<keyword evidence="1" id="KW-0472">Membrane</keyword>
<feature type="transmembrane region" description="Helical" evidence="1">
    <location>
        <begin position="163"/>
        <end position="188"/>
    </location>
</feature>
<gene>
    <name evidence="2" type="ORF">SAMN04488128_1011280</name>
</gene>
<feature type="transmembrane region" description="Helical" evidence="1">
    <location>
        <begin position="194"/>
        <end position="215"/>
    </location>
</feature>
<protein>
    <submittedName>
        <fullName evidence="2">Uncharacterized protein</fullName>
    </submittedName>
</protein>
<accession>A0A1T4MUQ3</accession>
<dbReference type="Proteomes" id="UP000190367">
    <property type="component" value="Unassembled WGS sequence"/>
</dbReference>
<evidence type="ECO:0000313" key="3">
    <source>
        <dbReference type="Proteomes" id="UP000190367"/>
    </source>
</evidence>
<name>A0A1T4MUQ3_9BACT</name>